<dbReference type="PANTHER" id="PTHR15407:SF28">
    <property type="entry name" value="RIBITOL-5-PHOSPHATE TRANSFERASE FKTN"/>
    <property type="match status" value="1"/>
</dbReference>
<dbReference type="PANTHER" id="PTHR15407">
    <property type="entry name" value="FUKUTIN-RELATED"/>
    <property type="match status" value="1"/>
</dbReference>
<keyword evidence="4 5" id="KW-0472">Membrane</keyword>
<organism evidence="7 8">
    <name type="scientific">Wickerhamomyces ciferrii (strain ATCC 14091 / BCRC 22168 / CBS 111 / JCM 3599 / NBRC 0793 / NRRL Y-1031 F-60-10)</name>
    <name type="common">Yeast</name>
    <name type="synonym">Pichia ciferrii</name>
    <dbReference type="NCBI Taxonomy" id="1206466"/>
    <lineage>
        <taxon>Eukaryota</taxon>
        <taxon>Fungi</taxon>
        <taxon>Dikarya</taxon>
        <taxon>Ascomycota</taxon>
        <taxon>Saccharomycotina</taxon>
        <taxon>Saccharomycetes</taxon>
        <taxon>Phaffomycetales</taxon>
        <taxon>Wickerhamomycetaceae</taxon>
        <taxon>Wickerhamomyces</taxon>
    </lineage>
</organism>
<protein>
    <recommendedName>
        <fullName evidence="6">LicD/FKTN/FKRP nucleotidyltransferase domain-containing protein</fullName>
    </recommendedName>
</protein>
<evidence type="ECO:0000256" key="5">
    <source>
        <dbReference type="SAM" id="Phobius"/>
    </source>
</evidence>
<reference evidence="7 8" key="1">
    <citation type="journal article" date="2012" name="Eukaryot. Cell">
        <title>Draft genome sequence of Wickerhamomyces ciferrii NRRL Y-1031 F-60-10.</title>
        <authorList>
            <person name="Schneider J."/>
            <person name="Andrea H."/>
            <person name="Blom J."/>
            <person name="Jaenicke S."/>
            <person name="Ruckert C."/>
            <person name="Schorsch C."/>
            <person name="Szczepanowski R."/>
            <person name="Farwick M."/>
            <person name="Goesmann A."/>
            <person name="Puhler A."/>
            <person name="Schaffer S."/>
            <person name="Tauch A."/>
            <person name="Kohler T."/>
            <person name="Brinkrolf K."/>
        </authorList>
    </citation>
    <scope>NUCLEOTIDE SEQUENCE [LARGE SCALE GENOMIC DNA]</scope>
    <source>
        <strain evidence="8">ATCC 14091 / BCRC 22168 / CBS 111 / JCM 3599 / NBRC 0793 / NRRL Y-1031 F-60-10</strain>
    </source>
</reference>
<dbReference type="HOGENOM" id="CLU_451986_0_0_1"/>
<dbReference type="InterPro" id="IPR009644">
    <property type="entry name" value="FKTN/MNN4/W02B3.4-1"/>
</dbReference>
<feature type="domain" description="LicD/FKTN/FKRP nucleotidyltransferase" evidence="6">
    <location>
        <begin position="433"/>
        <end position="550"/>
    </location>
</feature>
<keyword evidence="2 5" id="KW-0812">Transmembrane</keyword>
<comment type="caution">
    <text evidence="7">The sequence shown here is derived from an EMBL/GenBank/DDBJ whole genome shotgun (WGS) entry which is preliminary data.</text>
</comment>
<sequence>MKNRWVITRLNISKFIHSLRRISWRPFSRVSTTDQYNIIDENFDPQSKYRAKNLVLKSKLLILLGFIFIGISLFLSKFYIFTLDNYNQYVQSSYNLNLYLSFNKRFQGFKEFNNVFQAPNQRELYINQNGVNNEFNYNYSSIALISYINEIYKTQKSPKEYLINQTIDFHWGDWVDTSRANPFIKMYPDLLKRFGNSQNEVYNYYKMMCQFVLEDKIPDYEDQQLFQNLAYLFEQVEGVEICGAIDKYYYFPVPERIMLETDYHYHVVGVNPRRLDEPLGIEGLAKRYHNSKSVTSKQIKAIDPNDGKQIARELKGSYLSKGYEFSNFKLQRFINQDPLDFREPNVLGEIKELERNKFKLTQGEQKRLDFLHYSNEHLKERQPFFFKTVMVNIDNYQAVLHHYNYPWMRKILCPEERIKIIHHMIRSWFKFAEQAQVISWFNYGNLYGWYFNGQNLPWDNDVDVQISVQDQDKLGQYYNNTLVIENPDLGDHVFLYQTNPWYLQPHYKQHIDSRYIDVRSGIYIDISCLWLDQSIEHYDKEDEENEEKAKKEGNDTPEKALRQVHCKNNRRFPLDDLFPLRRTLFEGAQGYMPYKPKKVLWDTYGKGCTDKKYNKDHNWQKDIGMWIQNQICENEKIPKTGDRFDDNGDLTLSGACNDTEILEIFKLSHDQYQVHLKEFDIVVGKGEDGSEFSEDELPIYRFYDSSEFQ</sequence>
<evidence type="ECO:0000256" key="1">
    <source>
        <dbReference type="ARBA" id="ARBA00004167"/>
    </source>
</evidence>
<keyword evidence="3 5" id="KW-1133">Transmembrane helix</keyword>
<evidence type="ECO:0000256" key="3">
    <source>
        <dbReference type="ARBA" id="ARBA00022989"/>
    </source>
</evidence>
<feature type="transmembrane region" description="Helical" evidence="5">
    <location>
        <begin position="60"/>
        <end position="81"/>
    </location>
</feature>
<proteinExistence type="predicted"/>
<dbReference type="GO" id="GO:0016020">
    <property type="term" value="C:membrane"/>
    <property type="evidence" value="ECO:0007669"/>
    <property type="project" value="UniProtKB-SubCell"/>
</dbReference>
<evidence type="ECO:0000256" key="2">
    <source>
        <dbReference type="ARBA" id="ARBA00022692"/>
    </source>
</evidence>
<evidence type="ECO:0000256" key="4">
    <source>
        <dbReference type="ARBA" id="ARBA00023136"/>
    </source>
</evidence>
<keyword evidence="8" id="KW-1185">Reference proteome</keyword>
<dbReference type="AlphaFoldDB" id="K0KJS0"/>
<dbReference type="EMBL" id="CAIF01000043">
    <property type="protein sequence ID" value="CCH42387.1"/>
    <property type="molecule type" value="Genomic_DNA"/>
</dbReference>
<dbReference type="STRING" id="1206466.K0KJS0"/>
<accession>K0KJS0</accession>
<evidence type="ECO:0000313" key="7">
    <source>
        <dbReference type="EMBL" id="CCH42387.1"/>
    </source>
</evidence>
<dbReference type="GO" id="GO:0009100">
    <property type="term" value="P:glycoprotein metabolic process"/>
    <property type="evidence" value="ECO:0007669"/>
    <property type="project" value="UniProtKB-ARBA"/>
</dbReference>
<name>K0KJS0_WICCF</name>
<dbReference type="InParanoid" id="K0KJS0"/>
<evidence type="ECO:0000313" key="8">
    <source>
        <dbReference type="Proteomes" id="UP000009328"/>
    </source>
</evidence>
<dbReference type="Proteomes" id="UP000009328">
    <property type="component" value="Unassembled WGS sequence"/>
</dbReference>
<evidence type="ECO:0000259" key="6">
    <source>
        <dbReference type="Pfam" id="PF04991"/>
    </source>
</evidence>
<dbReference type="eggNOG" id="ENOG502SD1A">
    <property type="taxonomic scope" value="Eukaryota"/>
</dbReference>
<gene>
    <name evidence="7" type="ORF">BN7_1932</name>
</gene>
<comment type="subcellular location">
    <subcellularLocation>
        <location evidence="1">Membrane</location>
        <topology evidence="1">Single-pass membrane protein</topology>
    </subcellularLocation>
</comment>
<dbReference type="Pfam" id="PF04991">
    <property type="entry name" value="LicD"/>
    <property type="match status" value="1"/>
</dbReference>
<dbReference type="InterPro" id="IPR007074">
    <property type="entry name" value="LicD/FKTN/FKRP_NTP_transf"/>
</dbReference>